<dbReference type="Pfam" id="PF01888">
    <property type="entry name" value="CbiD"/>
    <property type="match status" value="1"/>
</dbReference>
<dbReference type="GO" id="GO:0032259">
    <property type="term" value="P:methylation"/>
    <property type="evidence" value="ECO:0007669"/>
    <property type="project" value="UniProtKB-KW"/>
</dbReference>
<dbReference type="EMBL" id="LNQE01001813">
    <property type="protein sequence ID" value="KUG05470.1"/>
    <property type="molecule type" value="Genomic_DNA"/>
</dbReference>
<dbReference type="PIRSF" id="PIRSF026782">
    <property type="entry name" value="CbiD"/>
    <property type="match status" value="1"/>
</dbReference>
<comment type="caution">
    <text evidence="5">The sequence shown here is derived from an EMBL/GenBank/DDBJ whole genome shotgun (WGS) entry which is preliminary data.</text>
</comment>
<dbReference type="HAMAP" id="MF_00787">
    <property type="entry name" value="CbiD"/>
    <property type="match status" value="1"/>
</dbReference>
<sequence>MKQLSSRRNLRSGYTTGACASAAAYAALYRLLTGDIIEQVEVDLPRHGKISIPVRGVILADGRAVAEVIKDAGDDPDVTHGLSILSAVELKDGPGIIIKGGCGVGKVTRPGLSVNVGEAAINPGPRQMILSMVKKLLPMGKGAEIIISVPEGEKVAVKTLNPRLGIVGGISILGTSGIVRPMSNQGYLNSLIPQLDQAVAMAQRLVILTPGEMGARKARDMGFPETAIIQTSNFIGDMLRECGERPIDKIILLGHIGKIIKVAAGIYNTHSKIADGRRETLAAHVAMLGASPELIQEIMRLNTIEASLELIRAHKLEGAYYSIADWSSRRCRELLPPTTVVGTIMYSLNGDIIAYDDQGLKLWEEKQ</sequence>
<dbReference type="InterPro" id="IPR036074">
    <property type="entry name" value="CbiD_sf"/>
</dbReference>
<keyword evidence="4" id="KW-0949">S-adenosyl-L-methionine</keyword>
<keyword evidence="3" id="KW-0808">Transferase</keyword>
<accession>A0A0W8EAB3</accession>
<proteinExistence type="inferred from homology"/>
<dbReference type="NCBIfam" id="TIGR00312">
    <property type="entry name" value="cbiD"/>
    <property type="match status" value="1"/>
</dbReference>
<dbReference type="PANTHER" id="PTHR35863">
    <property type="entry name" value="COBALT-PRECORRIN-5B C(1)-METHYLTRANSFERASE"/>
    <property type="match status" value="1"/>
</dbReference>
<evidence type="ECO:0000256" key="4">
    <source>
        <dbReference type="ARBA" id="ARBA00022691"/>
    </source>
</evidence>
<dbReference type="SUPFAM" id="SSF111342">
    <property type="entry name" value="CbiD-like"/>
    <property type="match status" value="1"/>
</dbReference>
<dbReference type="GO" id="GO:0009236">
    <property type="term" value="P:cobalamin biosynthetic process"/>
    <property type="evidence" value="ECO:0007669"/>
    <property type="project" value="UniProtKB-KW"/>
</dbReference>
<reference evidence="5" key="1">
    <citation type="journal article" date="2015" name="Proc. Natl. Acad. Sci. U.S.A.">
        <title>Networks of energetic and metabolic interactions define dynamics in microbial communities.</title>
        <authorList>
            <person name="Embree M."/>
            <person name="Liu J.K."/>
            <person name="Al-Bassam M.M."/>
            <person name="Zengler K."/>
        </authorList>
    </citation>
    <scope>NUCLEOTIDE SEQUENCE</scope>
</reference>
<gene>
    <name evidence="5" type="ORF">ASZ90_017152</name>
</gene>
<organism evidence="5">
    <name type="scientific">hydrocarbon metagenome</name>
    <dbReference type="NCBI Taxonomy" id="938273"/>
    <lineage>
        <taxon>unclassified sequences</taxon>
        <taxon>metagenomes</taxon>
        <taxon>ecological metagenomes</taxon>
    </lineage>
</organism>
<evidence type="ECO:0000256" key="1">
    <source>
        <dbReference type="ARBA" id="ARBA00022573"/>
    </source>
</evidence>
<evidence type="ECO:0000256" key="3">
    <source>
        <dbReference type="ARBA" id="ARBA00022679"/>
    </source>
</evidence>
<dbReference type="Gene3D" id="3.30.2110.10">
    <property type="entry name" value="CbiD-like"/>
    <property type="match status" value="1"/>
</dbReference>
<protein>
    <submittedName>
        <fullName evidence="5">Cobalt-precorrin-6 synthase, anaerobic</fullName>
    </submittedName>
</protein>
<dbReference type="PANTHER" id="PTHR35863:SF1">
    <property type="entry name" value="COBALT-PRECORRIN-5B C(1)-METHYLTRANSFERASE"/>
    <property type="match status" value="1"/>
</dbReference>
<keyword evidence="1" id="KW-0169">Cobalamin biosynthesis</keyword>
<dbReference type="AlphaFoldDB" id="A0A0W8EAB3"/>
<evidence type="ECO:0000256" key="2">
    <source>
        <dbReference type="ARBA" id="ARBA00022603"/>
    </source>
</evidence>
<evidence type="ECO:0000313" key="5">
    <source>
        <dbReference type="EMBL" id="KUG05470.1"/>
    </source>
</evidence>
<dbReference type="GO" id="GO:0008168">
    <property type="term" value="F:methyltransferase activity"/>
    <property type="evidence" value="ECO:0007669"/>
    <property type="project" value="UniProtKB-KW"/>
</dbReference>
<keyword evidence="2" id="KW-0489">Methyltransferase</keyword>
<name>A0A0W8EAB3_9ZZZZ</name>
<dbReference type="InterPro" id="IPR002748">
    <property type="entry name" value="CbiD"/>
</dbReference>